<accession>A0ABT5ZCU7</accession>
<name>A0ABT5ZCU7_9ACTN</name>
<dbReference type="EMBL" id="JARJBC010000001">
    <property type="protein sequence ID" value="MDF3287655.1"/>
    <property type="molecule type" value="Genomic_DNA"/>
</dbReference>
<gene>
    <name evidence="1" type="ORF">P3G67_00055</name>
</gene>
<organism evidence="1 2">
    <name type="scientific">Streptomyces silvisoli</name>
    <dbReference type="NCBI Taxonomy" id="3034235"/>
    <lineage>
        <taxon>Bacteria</taxon>
        <taxon>Bacillati</taxon>
        <taxon>Actinomycetota</taxon>
        <taxon>Actinomycetes</taxon>
        <taxon>Kitasatosporales</taxon>
        <taxon>Streptomycetaceae</taxon>
        <taxon>Streptomyces</taxon>
    </lineage>
</organism>
<reference evidence="1 2" key="1">
    <citation type="submission" date="2023-03" db="EMBL/GenBank/DDBJ databases">
        <title>Draft genome sequence of Streptomyces sp. RB6PN23 isolated from peat swamp forest in Thailand.</title>
        <authorList>
            <person name="Klaysubun C."/>
            <person name="Duangmal K."/>
        </authorList>
    </citation>
    <scope>NUCLEOTIDE SEQUENCE [LARGE SCALE GENOMIC DNA]</scope>
    <source>
        <strain evidence="1 2">RB6PN23</strain>
    </source>
</reference>
<evidence type="ECO:0000313" key="2">
    <source>
        <dbReference type="Proteomes" id="UP001216579"/>
    </source>
</evidence>
<protein>
    <submittedName>
        <fullName evidence="1">Toxin</fullName>
    </submittedName>
</protein>
<dbReference type="Proteomes" id="UP001216579">
    <property type="component" value="Unassembled WGS sequence"/>
</dbReference>
<keyword evidence="2" id="KW-1185">Reference proteome</keyword>
<evidence type="ECO:0000313" key="1">
    <source>
        <dbReference type="EMBL" id="MDF3287655.1"/>
    </source>
</evidence>
<comment type="caution">
    <text evidence="1">The sequence shown here is derived from an EMBL/GenBank/DDBJ whole genome shotgun (WGS) entry which is preliminary data.</text>
</comment>
<sequence>MSGSRDRSQPATGRQLRHMRAACEALLYGLRVPEGGDIRQLCEHLGARRGRPIRLLPIELQCAHLYGLWLATDVADLIVYEAHTSKPHQEHIIAHELSHMICGHHSGGTMNDGTAGHLFPDINPDVVRGMLRRSGYSDHDEQEAETMASLILTRYRRRTAVPAPSAPLEQAEAIARIESVVGRPDPGRDGRAHGRI</sequence>
<dbReference type="RefSeq" id="WP_276091567.1">
    <property type="nucleotide sequence ID" value="NZ_JARJBC010000001.1"/>
</dbReference>
<proteinExistence type="predicted"/>